<dbReference type="SUPFAM" id="SSF46785">
    <property type="entry name" value="Winged helix' DNA-binding domain"/>
    <property type="match status" value="1"/>
</dbReference>
<accession>A0A9Q2NTF2</accession>
<evidence type="ECO:0000313" key="9">
    <source>
        <dbReference type="Proteomes" id="UP000755667"/>
    </source>
</evidence>
<feature type="compositionally biased region" description="Polar residues" evidence="4">
    <location>
        <begin position="260"/>
        <end position="271"/>
    </location>
</feature>
<dbReference type="Pfam" id="PF01614">
    <property type="entry name" value="IclR_C"/>
    <property type="match status" value="1"/>
</dbReference>
<evidence type="ECO:0000313" key="10">
    <source>
        <dbReference type="Proteomes" id="UP000809440"/>
    </source>
</evidence>
<dbReference type="EMBL" id="JAFBXE010000003">
    <property type="protein sequence ID" value="MBM2411617.1"/>
    <property type="molecule type" value="Genomic_DNA"/>
</dbReference>
<comment type="caution">
    <text evidence="7">The sequence shown here is derived from an EMBL/GenBank/DDBJ whole genome shotgun (WGS) entry which is preliminary data.</text>
</comment>
<keyword evidence="10" id="KW-1185">Reference proteome</keyword>
<dbReference type="PROSITE" id="PS51077">
    <property type="entry name" value="HTH_ICLR"/>
    <property type="match status" value="1"/>
</dbReference>
<dbReference type="RefSeq" id="WP_085630582.1">
    <property type="nucleotide sequence ID" value="NZ_JAFBWU010000003.1"/>
</dbReference>
<dbReference type="PROSITE" id="PS51078">
    <property type="entry name" value="ICLR_ED"/>
    <property type="match status" value="1"/>
</dbReference>
<dbReference type="AlphaFoldDB" id="A0A9Q2NTF2"/>
<feature type="domain" description="HTH iclR-type" evidence="5">
    <location>
        <begin position="8"/>
        <end position="70"/>
    </location>
</feature>
<evidence type="ECO:0000256" key="2">
    <source>
        <dbReference type="ARBA" id="ARBA00023125"/>
    </source>
</evidence>
<evidence type="ECO:0000256" key="1">
    <source>
        <dbReference type="ARBA" id="ARBA00023015"/>
    </source>
</evidence>
<reference evidence="7 10" key="1">
    <citation type="submission" date="2021-01" db="EMBL/GenBank/DDBJ databases">
        <title>Diatom-associated Roseobacters Show Island Model of Population Structure.</title>
        <authorList>
            <person name="Qu L."/>
            <person name="Feng X."/>
            <person name="Chen Y."/>
            <person name="Li L."/>
            <person name="Wang X."/>
            <person name="Hu Z."/>
            <person name="Wang H."/>
            <person name="Luo H."/>
        </authorList>
    </citation>
    <scope>NUCLEOTIDE SEQUENCE</scope>
    <source>
        <strain evidence="8 10">CC28-63</strain>
        <strain evidence="7">CC28-69</strain>
    </source>
</reference>
<dbReference type="SMART" id="SM00346">
    <property type="entry name" value="HTH_ICLR"/>
    <property type="match status" value="1"/>
</dbReference>
<sequence length="279" mass="30423">MTSVERNDGTVGKALSVLDQIASYGRPVRFGELLADSDMPKATLYRFVQTLTNQGMLQYEPERQTYAPGLRLVRLAHAAWAQSSLAPVARLHVDALSAETGETVHLAQLDHAQVLYVDKRNARDPVEMFSQAGKVGPAYCTGVGKAMLAFLPEPELQTALAQQSWHQFTSATHGSAVSLQRELAEIREEGLSFDREEHEIGIVCVAVPILNSQSRPLGALSVTGTTRRTNLDALRNLGPRLKQAAAAIARDAESWLFPRTSAQPTPQNNGEMSHVRSDA</sequence>
<dbReference type="EMBL" id="JAFBXF010000003">
    <property type="protein sequence ID" value="MBM2416284.1"/>
    <property type="molecule type" value="Genomic_DNA"/>
</dbReference>
<name>A0A9Q2NTF2_9RHOB</name>
<evidence type="ECO:0000256" key="3">
    <source>
        <dbReference type="ARBA" id="ARBA00023163"/>
    </source>
</evidence>
<dbReference type="InterPro" id="IPR029016">
    <property type="entry name" value="GAF-like_dom_sf"/>
</dbReference>
<dbReference type="SUPFAM" id="SSF55781">
    <property type="entry name" value="GAF domain-like"/>
    <property type="match status" value="1"/>
</dbReference>
<evidence type="ECO:0000259" key="6">
    <source>
        <dbReference type="PROSITE" id="PS51078"/>
    </source>
</evidence>
<dbReference type="PANTHER" id="PTHR30136">
    <property type="entry name" value="HELIX-TURN-HELIX TRANSCRIPTIONAL REGULATOR, ICLR FAMILY"/>
    <property type="match status" value="1"/>
</dbReference>
<protein>
    <submittedName>
        <fullName evidence="7">IclR family transcriptional regulator</fullName>
    </submittedName>
</protein>
<keyword evidence="3" id="KW-0804">Transcription</keyword>
<keyword evidence="1" id="KW-0805">Transcription regulation</keyword>
<evidence type="ECO:0000313" key="8">
    <source>
        <dbReference type="EMBL" id="MBM2416284.1"/>
    </source>
</evidence>
<dbReference type="Proteomes" id="UP000809440">
    <property type="component" value="Unassembled WGS sequence"/>
</dbReference>
<dbReference type="GO" id="GO:0003700">
    <property type="term" value="F:DNA-binding transcription factor activity"/>
    <property type="evidence" value="ECO:0007669"/>
    <property type="project" value="TreeGrafter"/>
</dbReference>
<gene>
    <name evidence="7" type="ORF">JQX41_04840</name>
    <name evidence="8" type="ORF">JQX48_04840</name>
</gene>
<feature type="region of interest" description="Disordered" evidence="4">
    <location>
        <begin position="258"/>
        <end position="279"/>
    </location>
</feature>
<dbReference type="InterPro" id="IPR050707">
    <property type="entry name" value="HTH_MetabolicPath_Reg"/>
</dbReference>
<dbReference type="Gene3D" id="1.10.10.10">
    <property type="entry name" value="Winged helix-like DNA-binding domain superfamily/Winged helix DNA-binding domain"/>
    <property type="match status" value="1"/>
</dbReference>
<dbReference type="InterPro" id="IPR014757">
    <property type="entry name" value="Tscrpt_reg_IclR_C"/>
</dbReference>
<proteinExistence type="predicted"/>
<dbReference type="GeneID" id="62641704"/>
<dbReference type="InterPro" id="IPR005471">
    <property type="entry name" value="Tscrpt_reg_IclR_N"/>
</dbReference>
<evidence type="ECO:0000313" key="7">
    <source>
        <dbReference type="EMBL" id="MBM2411617.1"/>
    </source>
</evidence>
<dbReference type="PANTHER" id="PTHR30136:SF24">
    <property type="entry name" value="HTH-TYPE TRANSCRIPTIONAL REPRESSOR ALLR"/>
    <property type="match status" value="1"/>
</dbReference>
<dbReference type="Proteomes" id="UP000755667">
    <property type="component" value="Unassembled WGS sequence"/>
</dbReference>
<evidence type="ECO:0000256" key="4">
    <source>
        <dbReference type="SAM" id="MobiDB-lite"/>
    </source>
</evidence>
<dbReference type="OrthoDB" id="6057486at2"/>
<feature type="domain" description="IclR-ED" evidence="6">
    <location>
        <begin position="71"/>
        <end position="254"/>
    </location>
</feature>
<dbReference type="Gene3D" id="3.30.450.40">
    <property type="match status" value="1"/>
</dbReference>
<dbReference type="Pfam" id="PF09339">
    <property type="entry name" value="HTH_IclR"/>
    <property type="match status" value="1"/>
</dbReference>
<dbReference type="GO" id="GO:0003677">
    <property type="term" value="F:DNA binding"/>
    <property type="evidence" value="ECO:0007669"/>
    <property type="project" value="UniProtKB-KW"/>
</dbReference>
<evidence type="ECO:0000259" key="5">
    <source>
        <dbReference type="PROSITE" id="PS51077"/>
    </source>
</evidence>
<keyword evidence="2" id="KW-0238">DNA-binding</keyword>
<dbReference type="GO" id="GO:0045892">
    <property type="term" value="P:negative regulation of DNA-templated transcription"/>
    <property type="evidence" value="ECO:0007669"/>
    <property type="project" value="TreeGrafter"/>
</dbReference>
<dbReference type="InterPro" id="IPR036390">
    <property type="entry name" value="WH_DNA-bd_sf"/>
</dbReference>
<organism evidence="7 9">
    <name type="scientific">Marivita cryptomonadis</name>
    <dbReference type="NCBI Taxonomy" id="505252"/>
    <lineage>
        <taxon>Bacteria</taxon>
        <taxon>Pseudomonadati</taxon>
        <taxon>Pseudomonadota</taxon>
        <taxon>Alphaproteobacteria</taxon>
        <taxon>Rhodobacterales</taxon>
        <taxon>Roseobacteraceae</taxon>
        <taxon>Marivita</taxon>
    </lineage>
</organism>
<dbReference type="InterPro" id="IPR036388">
    <property type="entry name" value="WH-like_DNA-bd_sf"/>
</dbReference>